<dbReference type="InterPro" id="IPR037185">
    <property type="entry name" value="EmrE-like"/>
</dbReference>
<keyword evidence="3 5" id="KW-1133">Transmembrane helix</keyword>
<evidence type="ECO:0000256" key="5">
    <source>
        <dbReference type="SAM" id="Phobius"/>
    </source>
</evidence>
<dbReference type="PANTHER" id="PTHR22911">
    <property type="entry name" value="ACYL-MALONYL CONDENSING ENZYME-RELATED"/>
    <property type="match status" value="1"/>
</dbReference>
<dbReference type="GO" id="GO:0016020">
    <property type="term" value="C:membrane"/>
    <property type="evidence" value="ECO:0007669"/>
    <property type="project" value="UniProtKB-SubCell"/>
</dbReference>
<dbReference type="SUPFAM" id="SSF103481">
    <property type="entry name" value="Multidrug resistance efflux transporter EmrE"/>
    <property type="match status" value="2"/>
</dbReference>
<feature type="transmembrane region" description="Helical" evidence="5">
    <location>
        <begin position="230"/>
        <end position="251"/>
    </location>
</feature>
<keyword evidence="4 5" id="KW-0472">Membrane</keyword>
<dbReference type="RefSeq" id="WP_308982088.1">
    <property type="nucleotide sequence ID" value="NZ_JAVIDL010000047.1"/>
</dbReference>
<comment type="subcellular location">
    <subcellularLocation>
        <location evidence="1">Membrane</location>
        <topology evidence="1">Multi-pass membrane protein</topology>
    </subcellularLocation>
</comment>
<feature type="transmembrane region" description="Helical" evidence="5">
    <location>
        <begin position="114"/>
        <end position="135"/>
    </location>
</feature>
<evidence type="ECO:0000256" key="3">
    <source>
        <dbReference type="ARBA" id="ARBA00022989"/>
    </source>
</evidence>
<evidence type="ECO:0000256" key="1">
    <source>
        <dbReference type="ARBA" id="ARBA00004141"/>
    </source>
</evidence>
<evidence type="ECO:0000313" key="7">
    <source>
        <dbReference type="EMBL" id="MDQ8937084.1"/>
    </source>
</evidence>
<accession>A0AAW8JB73</accession>
<feature type="transmembrane region" description="Helical" evidence="5">
    <location>
        <begin position="173"/>
        <end position="191"/>
    </location>
</feature>
<dbReference type="AlphaFoldDB" id="A0AAW8JB73"/>
<evidence type="ECO:0000313" key="8">
    <source>
        <dbReference type="Proteomes" id="UP001243844"/>
    </source>
</evidence>
<feature type="transmembrane region" description="Helical" evidence="5">
    <location>
        <begin position="33"/>
        <end position="52"/>
    </location>
</feature>
<proteinExistence type="predicted"/>
<evidence type="ECO:0000256" key="4">
    <source>
        <dbReference type="ARBA" id="ARBA00023136"/>
    </source>
</evidence>
<gene>
    <name evidence="7" type="ORF">RFH47_15290</name>
</gene>
<name>A0AAW8JB73_9GAMM</name>
<evidence type="ECO:0000259" key="6">
    <source>
        <dbReference type="Pfam" id="PF00892"/>
    </source>
</evidence>
<comment type="caution">
    <text evidence="7">The sequence shown here is derived from an EMBL/GenBank/DDBJ whole genome shotgun (WGS) entry which is preliminary data.</text>
</comment>
<reference evidence="7" key="1">
    <citation type="submission" date="2023-08" db="EMBL/GenBank/DDBJ databases">
        <title>Emergence of clinically-relevant ST2 carbapenem-resistant Acinetobacter baumannii strains in hospital sewages in Zhejiang, East of China.</title>
        <authorList>
            <person name="Kaichao C."/>
            <person name="Zhang R."/>
        </authorList>
    </citation>
    <scope>NUCLEOTIDE SEQUENCE</scope>
    <source>
        <strain evidence="7">M-RB-37</strain>
    </source>
</reference>
<feature type="transmembrane region" description="Helical" evidence="5">
    <location>
        <begin position="64"/>
        <end position="82"/>
    </location>
</feature>
<feature type="transmembrane region" description="Helical" evidence="5">
    <location>
        <begin position="141"/>
        <end position="161"/>
    </location>
</feature>
<feature type="domain" description="EamA" evidence="6">
    <location>
        <begin position="3"/>
        <end position="131"/>
    </location>
</feature>
<dbReference type="Proteomes" id="UP001243844">
    <property type="component" value="Unassembled WGS sequence"/>
</dbReference>
<dbReference type="Pfam" id="PF00892">
    <property type="entry name" value="EamA"/>
    <property type="match status" value="2"/>
</dbReference>
<sequence>MPALWMLLACIFFAIMAAVIKVLALKISVIEILFYRGGLNLLFISIVMKLGGISFKTQVPRMHILRSTYGAIAMYCGFYALANLPLGTASTLTYTHPIFQTIISLLTEPKSVHWFLIIAVLLGFGGCVILLNPQFSTDSTSAALIGVLSGLFTALAYARVGRLVRGGEPELRIIFYFALVTTVLSFMITQLTGGFTELAIQDLFWILALGTFGTLGQVTLTRAYGRANPIVVGSLAYSQIIFSLILGYWFFSEAISNSIIFGIGLIIASGVLVLFKRVKS</sequence>
<keyword evidence="2 5" id="KW-0812">Transmembrane</keyword>
<dbReference type="PANTHER" id="PTHR22911:SF6">
    <property type="entry name" value="SOLUTE CARRIER FAMILY 35 MEMBER G1"/>
    <property type="match status" value="1"/>
</dbReference>
<dbReference type="InterPro" id="IPR000620">
    <property type="entry name" value="EamA_dom"/>
</dbReference>
<organism evidence="7 8">
    <name type="scientific">Acinetobacter rudis</name>
    <dbReference type="NCBI Taxonomy" id="632955"/>
    <lineage>
        <taxon>Bacteria</taxon>
        <taxon>Pseudomonadati</taxon>
        <taxon>Pseudomonadota</taxon>
        <taxon>Gammaproteobacteria</taxon>
        <taxon>Moraxellales</taxon>
        <taxon>Moraxellaceae</taxon>
        <taxon>Acinetobacter</taxon>
    </lineage>
</organism>
<feature type="transmembrane region" description="Helical" evidence="5">
    <location>
        <begin position="257"/>
        <end position="275"/>
    </location>
</feature>
<dbReference type="EMBL" id="JAVIDL010000047">
    <property type="protein sequence ID" value="MDQ8937084.1"/>
    <property type="molecule type" value="Genomic_DNA"/>
</dbReference>
<protein>
    <submittedName>
        <fullName evidence="7">DMT family transporter</fullName>
    </submittedName>
</protein>
<feature type="domain" description="EamA" evidence="6">
    <location>
        <begin position="141"/>
        <end position="274"/>
    </location>
</feature>
<evidence type="ECO:0000256" key="2">
    <source>
        <dbReference type="ARBA" id="ARBA00022692"/>
    </source>
</evidence>
<feature type="transmembrane region" description="Helical" evidence="5">
    <location>
        <begin position="203"/>
        <end position="223"/>
    </location>
</feature>